<protein>
    <submittedName>
        <fullName evidence="6">MurR/RpiR family transcriptional regulator</fullName>
    </submittedName>
</protein>
<dbReference type="AlphaFoldDB" id="A0A9D1EGY3"/>
<dbReference type="InterPro" id="IPR047640">
    <property type="entry name" value="RpiR-like"/>
</dbReference>
<dbReference type="SUPFAM" id="SSF53697">
    <property type="entry name" value="SIS domain"/>
    <property type="match status" value="1"/>
</dbReference>
<reference evidence="6" key="2">
    <citation type="journal article" date="2021" name="PeerJ">
        <title>Extensive microbial diversity within the chicken gut microbiome revealed by metagenomics and culture.</title>
        <authorList>
            <person name="Gilroy R."/>
            <person name="Ravi A."/>
            <person name="Getino M."/>
            <person name="Pursley I."/>
            <person name="Horton D.L."/>
            <person name="Alikhan N.F."/>
            <person name="Baker D."/>
            <person name="Gharbi K."/>
            <person name="Hall N."/>
            <person name="Watson M."/>
            <person name="Adriaenssens E.M."/>
            <person name="Foster-Nyarko E."/>
            <person name="Jarju S."/>
            <person name="Secka A."/>
            <person name="Antonio M."/>
            <person name="Oren A."/>
            <person name="Chaudhuri R.R."/>
            <person name="La Ragione R."/>
            <person name="Hildebrand F."/>
            <person name="Pallen M.J."/>
        </authorList>
    </citation>
    <scope>NUCLEOTIDE SEQUENCE</scope>
    <source>
        <strain evidence="6">ChiSxjej1B13-7041</strain>
    </source>
</reference>
<dbReference type="GO" id="GO:0003677">
    <property type="term" value="F:DNA binding"/>
    <property type="evidence" value="ECO:0007669"/>
    <property type="project" value="UniProtKB-KW"/>
</dbReference>
<dbReference type="PROSITE" id="PS51464">
    <property type="entry name" value="SIS"/>
    <property type="match status" value="1"/>
</dbReference>
<dbReference type="Pfam" id="PF01418">
    <property type="entry name" value="HTH_6"/>
    <property type="match status" value="1"/>
</dbReference>
<dbReference type="InterPro" id="IPR035472">
    <property type="entry name" value="RpiR-like_SIS"/>
</dbReference>
<dbReference type="Gene3D" id="1.10.10.10">
    <property type="entry name" value="Winged helix-like DNA-binding domain superfamily/Winged helix DNA-binding domain"/>
    <property type="match status" value="1"/>
</dbReference>
<evidence type="ECO:0000256" key="3">
    <source>
        <dbReference type="ARBA" id="ARBA00023163"/>
    </source>
</evidence>
<evidence type="ECO:0000259" key="4">
    <source>
        <dbReference type="PROSITE" id="PS51071"/>
    </source>
</evidence>
<keyword evidence="2" id="KW-0238">DNA-binding</keyword>
<feature type="domain" description="SIS" evidence="5">
    <location>
        <begin position="122"/>
        <end position="262"/>
    </location>
</feature>
<gene>
    <name evidence="6" type="ORF">IAB98_00240</name>
</gene>
<dbReference type="GO" id="GO:0097367">
    <property type="term" value="F:carbohydrate derivative binding"/>
    <property type="evidence" value="ECO:0007669"/>
    <property type="project" value="InterPro"/>
</dbReference>
<proteinExistence type="predicted"/>
<evidence type="ECO:0000256" key="2">
    <source>
        <dbReference type="ARBA" id="ARBA00023125"/>
    </source>
</evidence>
<evidence type="ECO:0000313" key="6">
    <source>
        <dbReference type="EMBL" id="HIR91833.1"/>
    </source>
</evidence>
<dbReference type="PANTHER" id="PTHR30514:SF1">
    <property type="entry name" value="HTH-TYPE TRANSCRIPTIONAL REGULATOR HEXR-RELATED"/>
    <property type="match status" value="1"/>
</dbReference>
<accession>A0A9D1EGY3</accession>
<evidence type="ECO:0000259" key="5">
    <source>
        <dbReference type="PROSITE" id="PS51464"/>
    </source>
</evidence>
<dbReference type="InterPro" id="IPR001347">
    <property type="entry name" value="SIS_dom"/>
</dbReference>
<dbReference type="EMBL" id="DVHU01000004">
    <property type="protein sequence ID" value="HIR91833.1"/>
    <property type="molecule type" value="Genomic_DNA"/>
</dbReference>
<dbReference type="CDD" id="cd05013">
    <property type="entry name" value="SIS_RpiR"/>
    <property type="match status" value="1"/>
</dbReference>
<evidence type="ECO:0000313" key="7">
    <source>
        <dbReference type="Proteomes" id="UP000886841"/>
    </source>
</evidence>
<dbReference type="Pfam" id="PF01380">
    <property type="entry name" value="SIS"/>
    <property type="match status" value="1"/>
</dbReference>
<reference evidence="6" key="1">
    <citation type="submission" date="2020-10" db="EMBL/GenBank/DDBJ databases">
        <authorList>
            <person name="Gilroy R."/>
        </authorList>
    </citation>
    <scope>NUCLEOTIDE SEQUENCE</scope>
    <source>
        <strain evidence="6">ChiSxjej1B13-7041</strain>
    </source>
</reference>
<keyword evidence="1" id="KW-0805">Transcription regulation</keyword>
<comment type="caution">
    <text evidence="6">The sequence shown here is derived from an EMBL/GenBank/DDBJ whole genome shotgun (WGS) entry which is preliminary data.</text>
</comment>
<name>A0A9D1EGY3_9FIRM</name>
<dbReference type="GO" id="GO:1901135">
    <property type="term" value="P:carbohydrate derivative metabolic process"/>
    <property type="evidence" value="ECO:0007669"/>
    <property type="project" value="InterPro"/>
</dbReference>
<dbReference type="Proteomes" id="UP000886841">
    <property type="component" value="Unassembled WGS sequence"/>
</dbReference>
<dbReference type="InterPro" id="IPR000281">
    <property type="entry name" value="HTH_RpiR"/>
</dbReference>
<dbReference type="InterPro" id="IPR036388">
    <property type="entry name" value="WH-like_DNA-bd_sf"/>
</dbReference>
<dbReference type="Gene3D" id="3.40.50.10490">
    <property type="entry name" value="Glucose-6-phosphate isomerase like protein, domain 1"/>
    <property type="match status" value="1"/>
</dbReference>
<organism evidence="6 7">
    <name type="scientific">Candidatus Egerieimonas intestinavium</name>
    <dbReference type="NCBI Taxonomy" id="2840777"/>
    <lineage>
        <taxon>Bacteria</taxon>
        <taxon>Bacillati</taxon>
        <taxon>Bacillota</taxon>
        <taxon>Clostridia</taxon>
        <taxon>Lachnospirales</taxon>
        <taxon>Lachnospiraceae</taxon>
        <taxon>Lachnospiraceae incertae sedis</taxon>
        <taxon>Candidatus Egerieimonas</taxon>
    </lineage>
</organism>
<evidence type="ECO:0000256" key="1">
    <source>
        <dbReference type="ARBA" id="ARBA00023015"/>
    </source>
</evidence>
<dbReference type="SUPFAM" id="SSF46689">
    <property type="entry name" value="Homeodomain-like"/>
    <property type="match status" value="1"/>
</dbReference>
<dbReference type="GO" id="GO:0003700">
    <property type="term" value="F:DNA-binding transcription factor activity"/>
    <property type="evidence" value="ECO:0007669"/>
    <property type="project" value="InterPro"/>
</dbReference>
<dbReference type="InterPro" id="IPR046348">
    <property type="entry name" value="SIS_dom_sf"/>
</dbReference>
<sequence>MEKAERTVLESIDECYEQLFSAERKVADCIRKKPDEVIMMNVSELAAASGASEATVVRMCKHIGYQGYYQMRLMLAGDIARNARSDSNEDMQISTVGQVFQQIIGNMRHLSEGLNTSHLLECVKAIQSSRLVYVIAVGNTIPVALDLSFRLNRFGVPAIASTIMEHSLNHISQGKPEDMVIAISKSGTSKSVLQGAEMAKRIGMKVLSITAAGYCPLSRTADFVLSSKTEKSLFGDIGPASSLSEFAVNDAIIYFLKYQDKLARDLAGQENGLDEIELMLAETKL</sequence>
<dbReference type="InterPro" id="IPR009057">
    <property type="entry name" value="Homeodomain-like_sf"/>
</dbReference>
<keyword evidence="3" id="KW-0804">Transcription</keyword>
<feature type="domain" description="HTH rpiR-type" evidence="4">
    <location>
        <begin position="6"/>
        <end position="82"/>
    </location>
</feature>
<dbReference type="PANTHER" id="PTHR30514">
    <property type="entry name" value="GLUCOKINASE"/>
    <property type="match status" value="1"/>
</dbReference>
<dbReference type="PROSITE" id="PS51071">
    <property type="entry name" value="HTH_RPIR"/>
    <property type="match status" value="1"/>
</dbReference>